<keyword evidence="1" id="KW-0597">Phosphoprotein</keyword>
<dbReference type="SUPFAM" id="SSF52172">
    <property type="entry name" value="CheY-like"/>
    <property type="match status" value="1"/>
</dbReference>
<dbReference type="PROSITE" id="PS50110">
    <property type="entry name" value="RESPONSE_REGULATORY"/>
    <property type="match status" value="1"/>
</dbReference>
<dbReference type="Gene3D" id="3.40.50.2300">
    <property type="match status" value="1"/>
</dbReference>
<feature type="domain" description="Response regulatory" evidence="2">
    <location>
        <begin position="5"/>
        <end position="130"/>
    </location>
</feature>
<gene>
    <name evidence="3" type="ORF">GCM10009118_12870</name>
</gene>
<dbReference type="RefSeq" id="WP_343785801.1">
    <property type="nucleotide sequence ID" value="NZ_BAAAFH010000007.1"/>
</dbReference>
<dbReference type="EMBL" id="BAAAFH010000007">
    <property type="protein sequence ID" value="GAA0874879.1"/>
    <property type="molecule type" value="Genomic_DNA"/>
</dbReference>
<proteinExistence type="predicted"/>
<evidence type="ECO:0000259" key="2">
    <source>
        <dbReference type="PROSITE" id="PS50110"/>
    </source>
</evidence>
<evidence type="ECO:0000313" key="4">
    <source>
        <dbReference type="Proteomes" id="UP001501126"/>
    </source>
</evidence>
<dbReference type="Pfam" id="PF00072">
    <property type="entry name" value="Response_reg"/>
    <property type="match status" value="1"/>
</dbReference>
<dbReference type="PANTHER" id="PTHR44520">
    <property type="entry name" value="RESPONSE REGULATOR RCP1-RELATED"/>
    <property type="match status" value="1"/>
</dbReference>
<sequence>MKKLDILLVEDSEHDIMFIEEALHDAEVINHLVSVRNGEEALNFLHKKPPYTEAKLPDLILLDINMPVMDGFETLERIKSDYETKHIPVIMLTTSSRKEDIIKAYKELSSSYIIKPYDIFELEKVASEIKEYWLKTVRLPNQDT</sequence>
<organism evidence="3 4">
    <name type="scientific">Wandonia haliotis</name>
    <dbReference type="NCBI Taxonomy" id="574963"/>
    <lineage>
        <taxon>Bacteria</taxon>
        <taxon>Pseudomonadati</taxon>
        <taxon>Bacteroidota</taxon>
        <taxon>Flavobacteriia</taxon>
        <taxon>Flavobacteriales</taxon>
        <taxon>Crocinitomicaceae</taxon>
        <taxon>Wandonia</taxon>
    </lineage>
</organism>
<feature type="modified residue" description="4-aspartylphosphate" evidence="1">
    <location>
        <position position="63"/>
    </location>
</feature>
<dbReference type="SMART" id="SM00448">
    <property type="entry name" value="REC"/>
    <property type="match status" value="1"/>
</dbReference>
<comment type="caution">
    <text evidence="3">The sequence shown here is derived from an EMBL/GenBank/DDBJ whole genome shotgun (WGS) entry which is preliminary data.</text>
</comment>
<dbReference type="PANTHER" id="PTHR44520:SF2">
    <property type="entry name" value="RESPONSE REGULATOR RCP1"/>
    <property type="match status" value="1"/>
</dbReference>
<keyword evidence="4" id="KW-1185">Reference proteome</keyword>
<evidence type="ECO:0000256" key="1">
    <source>
        <dbReference type="PROSITE-ProRule" id="PRU00169"/>
    </source>
</evidence>
<dbReference type="CDD" id="cd17557">
    <property type="entry name" value="REC_Rcp-like"/>
    <property type="match status" value="1"/>
</dbReference>
<dbReference type="Proteomes" id="UP001501126">
    <property type="component" value="Unassembled WGS sequence"/>
</dbReference>
<dbReference type="InterPro" id="IPR011006">
    <property type="entry name" value="CheY-like_superfamily"/>
</dbReference>
<reference evidence="3 4" key="1">
    <citation type="journal article" date="2019" name="Int. J. Syst. Evol. Microbiol.">
        <title>The Global Catalogue of Microorganisms (GCM) 10K type strain sequencing project: providing services to taxonomists for standard genome sequencing and annotation.</title>
        <authorList>
            <consortium name="The Broad Institute Genomics Platform"/>
            <consortium name="The Broad Institute Genome Sequencing Center for Infectious Disease"/>
            <person name="Wu L."/>
            <person name="Ma J."/>
        </authorList>
    </citation>
    <scope>NUCLEOTIDE SEQUENCE [LARGE SCALE GENOMIC DNA]</scope>
    <source>
        <strain evidence="3 4">JCM 16083</strain>
    </source>
</reference>
<evidence type="ECO:0000313" key="3">
    <source>
        <dbReference type="EMBL" id="GAA0874879.1"/>
    </source>
</evidence>
<protein>
    <submittedName>
        <fullName evidence="3">Response regulator</fullName>
    </submittedName>
</protein>
<dbReference type="InterPro" id="IPR001789">
    <property type="entry name" value="Sig_transdc_resp-reg_receiver"/>
</dbReference>
<dbReference type="InterPro" id="IPR052893">
    <property type="entry name" value="TCS_response_regulator"/>
</dbReference>
<name>A0ABN1MPU5_9FLAO</name>
<accession>A0ABN1MPU5</accession>